<feature type="signal peptide" evidence="2">
    <location>
        <begin position="1"/>
        <end position="30"/>
    </location>
</feature>
<dbReference type="InterPro" id="IPR050491">
    <property type="entry name" value="AmpC-like"/>
</dbReference>
<dbReference type="EMBL" id="CP071517">
    <property type="protein sequence ID" value="QSX74958.1"/>
    <property type="molecule type" value="Genomic_DNA"/>
</dbReference>
<reference evidence="4 5" key="1">
    <citation type="submission" date="2021-02" db="EMBL/GenBank/DDBJ databases">
        <title>Lysobacter arenosi sp. nov., isolated from soil of gangwondo yeongwol, south Korea.</title>
        <authorList>
            <person name="Kim K.R."/>
            <person name="Kim K.H."/>
            <person name="Jeon C.O."/>
        </authorList>
    </citation>
    <scope>NUCLEOTIDE SEQUENCE [LARGE SCALE GENOMIC DNA]</scope>
    <source>
        <strain evidence="4 5">R7</strain>
    </source>
</reference>
<evidence type="ECO:0000256" key="2">
    <source>
        <dbReference type="SAM" id="SignalP"/>
    </source>
</evidence>
<feature type="chain" id="PRO_5045147961" evidence="2">
    <location>
        <begin position="31"/>
        <end position="457"/>
    </location>
</feature>
<feature type="compositionally biased region" description="Polar residues" evidence="1">
    <location>
        <begin position="33"/>
        <end position="57"/>
    </location>
</feature>
<gene>
    <name evidence="4" type="ORF">HIV01_017770</name>
</gene>
<keyword evidence="5" id="KW-1185">Reference proteome</keyword>
<dbReference type="Proteomes" id="UP000663400">
    <property type="component" value="Chromosome"/>
</dbReference>
<name>A0ABX7R9Z1_9GAMM</name>
<feature type="domain" description="Beta-lactamase-related" evidence="3">
    <location>
        <begin position="75"/>
        <end position="407"/>
    </location>
</feature>
<dbReference type="InterPro" id="IPR012338">
    <property type="entry name" value="Beta-lactam/transpept-like"/>
</dbReference>
<keyword evidence="2" id="KW-0732">Signal</keyword>
<feature type="region of interest" description="Disordered" evidence="1">
    <location>
        <begin position="33"/>
        <end position="65"/>
    </location>
</feature>
<accession>A0ABX7R9Z1</accession>
<feature type="region of interest" description="Disordered" evidence="1">
    <location>
        <begin position="434"/>
        <end position="457"/>
    </location>
</feature>
<dbReference type="RefSeq" id="WP_200604205.1">
    <property type="nucleotide sequence ID" value="NZ_CP071517.1"/>
</dbReference>
<evidence type="ECO:0000313" key="5">
    <source>
        <dbReference type="Proteomes" id="UP000663400"/>
    </source>
</evidence>
<dbReference type="PANTHER" id="PTHR46825">
    <property type="entry name" value="D-ALANYL-D-ALANINE-CARBOXYPEPTIDASE/ENDOPEPTIDASE AMPH"/>
    <property type="match status" value="1"/>
</dbReference>
<dbReference type="PANTHER" id="PTHR46825:SF15">
    <property type="entry name" value="BETA-LACTAMASE-RELATED DOMAIN-CONTAINING PROTEIN"/>
    <property type="match status" value="1"/>
</dbReference>
<sequence>MNTNNKKRSRALPRLGAIALLLPLTLGSTAQTPLHWNPQPSTPSVAAQGSVTVTTRTAPLPPAPPLAPGFDVRQFESMAQQLVAGQRVPGLAMALVHNGQIISARGYGITDVSHATAVDSHTVFRLASLSKSFAGTMTGLLVNDGSLRWDSKLVRYLPSFQLSDPSASQQLTVADLLSHRVGLTHNAFDRDLERFTDYRTLTQKLAYAPLKCAPGTCYSYQNIAFSLIGDVVFAATGDFYAQEVQRRLFKPLGMNDASLGLEGIQASPSWARPHVRGRGGWVSTMPKSTYYQVLPAAGVNASASDMAQYLLAHTGHRPDVLPAPLLATLHQPLVDTPSEMRGSSWRRQRLTSAGYALGWRVYDYGGHRIVFHGGAVQGYRGMIAMVPDRDFGVAVMWNSESSLPSGLVPTILDRALGLSQQQWLDDDIDETLYADAAQPASPNAPGSQAQTASSAPR</sequence>
<dbReference type="SUPFAM" id="SSF56601">
    <property type="entry name" value="beta-lactamase/transpeptidase-like"/>
    <property type="match status" value="1"/>
</dbReference>
<dbReference type="Gene3D" id="3.40.710.10">
    <property type="entry name" value="DD-peptidase/beta-lactamase superfamily"/>
    <property type="match status" value="1"/>
</dbReference>
<dbReference type="Pfam" id="PF00144">
    <property type="entry name" value="Beta-lactamase"/>
    <property type="match status" value="1"/>
</dbReference>
<evidence type="ECO:0000256" key="1">
    <source>
        <dbReference type="SAM" id="MobiDB-lite"/>
    </source>
</evidence>
<evidence type="ECO:0000313" key="4">
    <source>
        <dbReference type="EMBL" id="QSX74958.1"/>
    </source>
</evidence>
<protein>
    <submittedName>
        <fullName evidence="4">Beta-lactamase family protein</fullName>
    </submittedName>
</protein>
<evidence type="ECO:0000259" key="3">
    <source>
        <dbReference type="Pfam" id="PF00144"/>
    </source>
</evidence>
<proteinExistence type="predicted"/>
<dbReference type="InterPro" id="IPR001466">
    <property type="entry name" value="Beta-lactam-related"/>
</dbReference>
<feature type="compositionally biased region" description="Polar residues" evidence="1">
    <location>
        <begin position="440"/>
        <end position="457"/>
    </location>
</feature>
<organism evidence="4 5">
    <name type="scientific">Lysobacter arenosi</name>
    <dbReference type="NCBI Taxonomy" id="2795387"/>
    <lineage>
        <taxon>Bacteria</taxon>
        <taxon>Pseudomonadati</taxon>
        <taxon>Pseudomonadota</taxon>
        <taxon>Gammaproteobacteria</taxon>
        <taxon>Lysobacterales</taxon>
        <taxon>Lysobacteraceae</taxon>
        <taxon>Lysobacter</taxon>
    </lineage>
</organism>